<protein>
    <submittedName>
        <fullName evidence="2">Minor M protein</fullName>
    </submittedName>
</protein>
<dbReference type="GeneID" id="33867913"/>
<proteinExistence type="predicted"/>
<dbReference type="RefSeq" id="YP_009408172.1">
    <property type="nucleotide sequence ID" value="NC_035465.1"/>
</dbReference>
<dbReference type="OrthoDB" id="30987at10239"/>
<accession>A0A222AIE5</accession>
<keyword evidence="3" id="KW-1185">Reference proteome</keyword>
<evidence type="ECO:0000256" key="1">
    <source>
        <dbReference type="SAM" id="Phobius"/>
    </source>
</evidence>
<dbReference type="Proteomes" id="UP000217307">
    <property type="component" value="Segment"/>
</dbReference>
<gene>
    <name evidence="2" type="primary">ORF3</name>
</gene>
<keyword evidence="1" id="KW-1133">Transmembrane helix</keyword>
<evidence type="ECO:0000313" key="2">
    <source>
        <dbReference type="EMBL" id="ASO76152.1"/>
    </source>
</evidence>
<feature type="transmembrane region" description="Helical" evidence="1">
    <location>
        <begin position="193"/>
        <end position="216"/>
    </location>
</feature>
<reference evidence="2" key="1">
    <citation type="journal article" date="2017" name="J. Virol.">
        <title>Nidovirus-Associated Proliferative Pneumonia in the Green Tree Python (Morelia viridis).</title>
        <authorList>
            <person name="Dervas E."/>
            <person name="Hepojoki J."/>
            <person name="Laimbacher A."/>
            <person name="Romero-Palomo F."/>
            <person name="Jelinek C."/>
            <person name="Keller S."/>
            <person name="Smura T."/>
            <person name="Hepojoki S."/>
            <person name="Kipar A."/>
            <person name="Hetzel U."/>
        </authorList>
    </citation>
    <scope>NUCLEOTIDE SEQUENCE [LARGE SCALE GENOMIC DNA]</scope>
    <source>
        <strain evidence="2">S14-1323_MVNV</strain>
    </source>
</reference>
<dbReference type="EMBL" id="MF351889">
    <property type="protein sequence ID" value="ASO76152.1"/>
    <property type="molecule type" value="Genomic_RNA"/>
</dbReference>
<name>A0A222AIE5_9NIDO</name>
<keyword evidence="1" id="KW-0472">Membrane</keyword>
<evidence type="ECO:0000313" key="3">
    <source>
        <dbReference type="Proteomes" id="UP000217307"/>
    </source>
</evidence>
<keyword evidence="1" id="KW-0812">Transmembrane</keyword>
<dbReference type="KEGG" id="vg:33867913"/>
<sequence length="232" mass="24858">MKYLIFVGILLTGLIYGVVSSNSISATPAMTLFATSSLSFITGLSTQSTHTSKSNTKRITAKPTEAEFYVTHCQCPNYCKLNQTGIGVADDVKFNSTQSVLFWSTLVTLFNPSVICVQVNETCGNKNYPTTSACLIGFGLYQPTPSCSKQVRLRISEVPVCQAVNSTVIKVGRKSSVLRGITIDMSSSISSGVLAGGILIACFITSFIILIIRATLSSQPNITIKIPKASVY</sequence>
<organism evidence="2">
    <name type="scientific">Morelia viridis nidovirus</name>
    <dbReference type="NCBI Taxonomy" id="2016400"/>
    <lineage>
        <taxon>Viruses</taxon>
        <taxon>Riboviria</taxon>
        <taxon>Orthornavirae</taxon>
        <taxon>Pisuviricota</taxon>
        <taxon>Pisoniviricetes</taxon>
        <taxon>Nidovirales</taxon>
        <taxon>Tornidovirineae</taxon>
        <taxon>Tobaniviridae</taxon>
        <taxon>Serpentovirinae</taxon>
        <taxon>Pregotovirus</taxon>
        <taxon>Roypretovirus</taxon>
        <taxon>Pregotovirus heba</taxon>
    </lineage>
</organism>